<protein>
    <submittedName>
        <fullName evidence="1">Unannotated protein</fullName>
    </submittedName>
</protein>
<evidence type="ECO:0000313" key="1">
    <source>
        <dbReference type="EMBL" id="CAB4769597.1"/>
    </source>
</evidence>
<dbReference type="EMBL" id="CAEZZP010000034">
    <property type="protein sequence ID" value="CAB4769597.1"/>
    <property type="molecule type" value="Genomic_DNA"/>
</dbReference>
<sequence length="50" mass="4967">MGISCEVAVGKIVGVPGGGGGKIGRCIRSARSSDIGPEKVSLMPAIAIDR</sequence>
<reference evidence="1" key="1">
    <citation type="submission" date="2020-05" db="EMBL/GenBank/DDBJ databases">
        <authorList>
            <person name="Chiriac C."/>
            <person name="Salcher M."/>
            <person name="Ghai R."/>
            <person name="Kavagutti S V."/>
        </authorList>
    </citation>
    <scope>NUCLEOTIDE SEQUENCE</scope>
</reference>
<gene>
    <name evidence="1" type="ORF">UFOPK2880_00735</name>
</gene>
<name>A0A6J6VGG8_9ZZZZ</name>
<proteinExistence type="predicted"/>
<dbReference type="AlphaFoldDB" id="A0A6J6VGG8"/>
<accession>A0A6J6VGG8</accession>
<organism evidence="1">
    <name type="scientific">freshwater metagenome</name>
    <dbReference type="NCBI Taxonomy" id="449393"/>
    <lineage>
        <taxon>unclassified sequences</taxon>
        <taxon>metagenomes</taxon>
        <taxon>ecological metagenomes</taxon>
    </lineage>
</organism>